<comment type="caution">
    <text evidence="1">The sequence shown here is derived from an EMBL/GenBank/DDBJ whole genome shotgun (WGS) entry which is preliminary data.</text>
</comment>
<evidence type="ECO:0000313" key="1">
    <source>
        <dbReference type="EMBL" id="MCQ8279335.1"/>
    </source>
</evidence>
<proteinExistence type="predicted"/>
<accession>A0ABT1W8Y0</accession>
<dbReference type="RefSeq" id="WP_422864821.1">
    <property type="nucleotide sequence ID" value="NZ_JAMSKV010000011.1"/>
</dbReference>
<reference evidence="1 2" key="1">
    <citation type="submission" date="2022-06" db="EMBL/GenBank/DDBJ databases">
        <title>Endosaccharibacter gen. nov., sp. nov., endophytic bacteria isolated from sugarcane.</title>
        <authorList>
            <person name="Pitiwittayakul N."/>
            <person name="Yukphan P."/>
            <person name="Charoenyingcharoen P."/>
            <person name="Tanasupawat S."/>
        </authorList>
    </citation>
    <scope>NUCLEOTIDE SEQUENCE [LARGE SCALE GENOMIC DNA]</scope>
    <source>
        <strain evidence="1 2">KSS8</strain>
    </source>
</reference>
<name>A0ABT1W8Y0_9PROT</name>
<protein>
    <submittedName>
        <fullName evidence="1">Uncharacterized protein</fullName>
    </submittedName>
</protein>
<dbReference type="Proteomes" id="UP001524587">
    <property type="component" value="Unassembled WGS sequence"/>
</dbReference>
<organism evidence="1 2">
    <name type="scientific">Endosaccharibacter trunci</name>
    <dbReference type="NCBI Taxonomy" id="2812733"/>
    <lineage>
        <taxon>Bacteria</taxon>
        <taxon>Pseudomonadati</taxon>
        <taxon>Pseudomonadota</taxon>
        <taxon>Alphaproteobacteria</taxon>
        <taxon>Acetobacterales</taxon>
        <taxon>Acetobacteraceae</taxon>
        <taxon>Endosaccharibacter</taxon>
    </lineage>
</organism>
<gene>
    <name evidence="1" type="ORF">NFI95_12870</name>
</gene>
<keyword evidence="2" id="KW-1185">Reference proteome</keyword>
<sequence length="249" mass="27156">MSRIKSARSPTGVSLSGPLTHALPRHAEQRAKHFFLFLFALQATCDMVSARTGRQFDPLAIVREAATHQIDSGLRQNSARDPFDSTDPGVVNINGTSFSKIDAAHYCNLGLAGDFSILKTAAAADRDNAEMVELCEILAGDTVWLPQKINIGPDRVIDQLHYQLAQAFLANGRPVFTPQNVAIYAARSDADIRDFANGKDTDEPGLAACARLYLAPYANLPAAIFDSVRHDIEAECDARRLDRALYVSL</sequence>
<evidence type="ECO:0000313" key="2">
    <source>
        <dbReference type="Proteomes" id="UP001524587"/>
    </source>
</evidence>
<dbReference type="EMBL" id="JAMSKV010000011">
    <property type="protein sequence ID" value="MCQ8279335.1"/>
    <property type="molecule type" value="Genomic_DNA"/>
</dbReference>